<reference evidence="2" key="1">
    <citation type="submission" date="2017-09" db="EMBL/GenBank/DDBJ databases">
        <authorList>
            <person name="Zhang Y."/>
            <person name="Huang X."/>
            <person name="Liu J."/>
            <person name="Lu L."/>
            <person name="Peng K."/>
        </authorList>
    </citation>
    <scope>NUCLEOTIDE SEQUENCE [LARGE SCALE GENOMIC DNA]</scope>
    <source>
        <strain evidence="2">S-XJ-1</strain>
    </source>
</reference>
<protein>
    <recommendedName>
        <fullName evidence="3">Transposase</fullName>
    </recommendedName>
</protein>
<dbReference type="InterPro" id="IPR002514">
    <property type="entry name" value="Transposase_8"/>
</dbReference>
<dbReference type="AlphaFoldDB" id="A0A2A2WLQ9"/>
<sequence>MNASPYDDAFRNQVVERLVDLEPGFPSTSAAAEVVAREFGISRDSVRRWAVAAGAWMAHNSSTLRALQAENAALRAQLGR</sequence>
<comment type="caution">
    <text evidence="1">The sequence shown here is derived from an EMBL/GenBank/DDBJ whole genome shotgun (WGS) entry which is preliminary data.</text>
</comment>
<evidence type="ECO:0000313" key="2">
    <source>
        <dbReference type="Proteomes" id="UP000218810"/>
    </source>
</evidence>
<dbReference type="Pfam" id="PF01527">
    <property type="entry name" value="HTH_Tnp_1"/>
    <property type="match status" value="1"/>
</dbReference>
<dbReference type="GO" id="GO:0003677">
    <property type="term" value="F:DNA binding"/>
    <property type="evidence" value="ECO:0007669"/>
    <property type="project" value="InterPro"/>
</dbReference>
<gene>
    <name evidence="1" type="ORF">CEY15_15815</name>
</gene>
<name>A0A2A2WLQ9_9ACTN</name>
<evidence type="ECO:0008006" key="3">
    <source>
        <dbReference type="Google" id="ProtNLM"/>
    </source>
</evidence>
<dbReference type="GO" id="GO:0006313">
    <property type="term" value="P:DNA transposition"/>
    <property type="evidence" value="ECO:0007669"/>
    <property type="project" value="InterPro"/>
</dbReference>
<dbReference type="Gene3D" id="1.10.10.10">
    <property type="entry name" value="Winged helix-like DNA-binding domain superfamily/Winged helix DNA-binding domain"/>
    <property type="match status" value="1"/>
</dbReference>
<proteinExistence type="predicted"/>
<dbReference type="RefSeq" id="WP_017836505.1">
    <property type="nucleotide sequence ID" value="NZ_NTGA01000033.1"/>
</dbReference>
<dbReference type="Proteomes" id="UP000218810">
    <property type="component" value="Unassembled WGS sequence"/>
</dbReference>
<dbReference type="SUPFAM" id="SSF46689">
    <property type="entry name" value="Homeodomain-like"/>
    <property type="match status" value="1"/>
</dbReference>
<accession>A0A2A2WLQ9</accession>
<organism evidence="1 2">
    <name type="scientific">Dietzia natronolimnaea</name>
    <dbReference type="NCBI Taxonomy" id="161920"/>
    <lineage>
        <taxon>Bacteria</taxon>
        <taxon>Bacillati</taxon>
        <taxon>Actinomycetota</taxon>
        <taxon>Actinomycetes</taxon>
        <taxon>Mycobacteriales</taxon>
        <taxon>Dietziaceae</taxon>
        <taxon>Dietzia</taxon>
    </lineage>
</organism>
<evidence type="ECO:0000313" key="1">
    <source>
        <dbReference type="EMBL" id="PAY21983.1"/>
    </source>
</evidence>
<keyword evidence="2" id="KW-1185">Reference proteome</keyword>
<dbReference type="InterPro" id="IPR009057">
    <property type="entry name" value="Homeodomain-like_sf"/>
</dbReference>
<dbReference type="InterPro" id="IPR036388">
    <property type="entry name" value="WH-like_DNA-bd_sf"/>
</dbReference>
<dbReference type="EMBL" id="NTGA01000033">
    <property type="protein sequence ID" value="PAY21983.1"/>
    <property type="molecule type" value="Genomic_DNA"/>
</dbReference>
<dbReference type="OrthoDB" id="4774448at2"/>
<dbReference type="GO" id="GO:0004803">
    <property type="term" value="F:transposase activity"/>
    <property type="evidence" value="ECO:0007669"/>
    <property type="project" value="InterPro"/>
</dbReference>